<dbReference type="GO" id="GO:0005886">
    <property type="term" value="C:plasma membrane"/>
    <property type="evidence" value="ECO:0007669"/>
    <property type="project" value="TreeGrafter"/>
</dbReference>
<keyword evidence="1" id="KW-0175">Coiled coil</keyword>
<evidence type="ECO:0000313" key="4">
    <source>
        <dbReference type="EMBL" id="QAT43958.1"/>
    </source>
</evidence>
<dbReference type="PANTHER" id="PTHR30438:SF2">
    <property type="entry name" value="MEMBRANE PROTEIN"/>
    <property type="match status" value="1"/>
</dbReference>
<proteinExistence type="predicted"/>
<dbReference type="AlphaFoldDB" id="A0A410PYD8"/>
<reference evidence="4 5" key="1">
    <citation type="submission" date="2019-01" db="EMBL/GenBank/DDBJ databases">
        <title>Draft genomes of a novel of Aminipila strains.</title>
        <authorList>
            <person name="Ma S."/>
        </authorList>
    </citation>
    <scope>NUCLEOTIDE SEQUENCE [LARGE SCALE GENOMIC DNA]</scope>
    <source>
        <strain evidence="5">JN-39</strain>
    </source>
</reference>
<dbReference type="Pfam" id="PF25990">
    <property type="entry name" value="Beta-barrel_YknX"/>
    <property type="match status" value="1"/>
</dbReference>
<name>A0A410PYD8_9FIRM</name>
<accession>A0A410PYD8</accession>
<dbReference type="PRINTS" id="PR01490">
    <property type="entry name" value="RTXTOXIND"/>
</dbReference>
<sequence>MEKEIVTAMDKKKKTTAILAGVLIVALIAAGCWSFSSKAEDNKDFIVQGNVKKTEIDLNSKLAGNIGEILVKEGDEVKAGDVIIKISSEAVEAKLQQAEAAKAAAQAVAQKAQNGARSQEIAQAKAAFDYAQKTYNRMKTLLDQEAISQAAFDQVEAQYIAAKETYNMAVEGARSEDVAAADSQVAQANGAIAEVNSYLEDSQIKAPADGTITAVNVEQGELISTGMPLATLTTQDEPWIEVNVKETDLNKVQKGQKVKVTFPAYPDKEWTGTVTVVNKKPDFATKRATNENGDFDVLSYGVKISISGMNQELYSGMTAMVDFGRIEGK</sequence>
<protein>
    <submittedName>
        <fullName evidence="4">HlyD family efflux transporter periplasmic adaptor subunit</fullName>
    </submittedName>
</protein>
<dbReference type="Pfam" id="PF25917">
    <property type="entry name" value="BSH_RND"/>
    <property type="match status" value="1"/>
</dbReference>
<dbReference type="OrthoDB" id="250565at2"/>
<dbReference type="PROSITE" id="PS51257">
    <property type="entry name" value="PROKAR_LIPOPROTEIN"/>
    <property type="match status" value="1"/>
</dbReference>
<evidence type="ECO:0000259" key="3">
    <source>
        <dbReference type="Pfam" id="PF25990"/>
    </source>
</evidence>
<feature type="domain" description="Multidrug resistance protein MdtA-like barrel-sandwich hybrid" evidence="2">
    <location>
        <begin position="56"/>
        <end position="235"/>
    </location>
</feature>
<dbReference type="KEGG" id="amij:EQM06_12395"/>
<dbReference type="RefSeq" id="WP_128746665.1">
    <property type="nucleotide sequence ID" value="NZ_CP035281.1"/>
</dbReference>
<evidence type="ECO:0000256" key="1">
    <source>
        <dbReference type="SAM" id="Coils"/>
    </source>
</evidence>
<dbReference type="Proteomes" id="UP000287601">
    <property type="component" value="Chromosome"/>
</dbReference>
<dbReference type="Gene3D" id="2.40.50.100">
    <property type="match status" value="2"/>
</dbReference>
<dbReference type="PANTHER" id="PTHR30438">
    <property type="entry name" value="36 KDA ANTIGEN-RELATED"/>
    <property type="match status" value="1"/>
</dbReference>
<dbReference type="InterPro" id="IPR058636">
    <property type="entry name" value="Beta-barrel_YknX"/>
</dbReference>
<evidence type="ECO:0000259" key="2">
    <source>
        <dbReference type="Pfam" id="PF25917"/>
    </source>
</evidence>
<evidence type="ECO:0000313" key="5">
    <source>
        <dbReference type="Proteomes" id="UP000287601"/>
    </source>
</evidence>
<dbReference type="EMBL" id="CP035281">
    <property type="protein sequence ID" value="QAT43958.1"/>
    <property type="molecule type" value="Genomic_DNA"/>
</dbReference>
<dbReference type="SUPFAM" id="SSF111369">
    <property type="entry name" value="HlyD-like secretion proteins"/>
    <property type="match status" value="2"/>
</dbReference>
<feature type="domain" description="YknX-like beta-barrel" evidence="3">
    <location>
        <begin position="240"/>
        <end position="321"/>
    </location>
</feature>
<dbReference type="InterPro" id="IPR058625">
    <property type="entry name" value="MdtA-like_BSH"/>
</dbReference>
<organism evidence="4 5">
    <name type="scientific">Aminipila luticellarii</name>
    <dbReference type="NCBI Taxonomy" id="2507160"/>
    <lineage>
        <taxon>Bacteria</taxon>
        <taxon>Bacillati</taxon>
        <taxon>Bacillota</taxon>
        <taxon>Clostridia</taxon>
        <taxon>Peptostreptococcales</taxon>
        <taxon>Anaerovoracaceae</taxon>
        <taxon>Aminipila</taxon>
    </lineage>
</organism>
<dbReference type="Gene3D" id="2.40.30.170">
    <property type="match status" value="1"/>
</dbReference>
<gene>
    <name evidence="4" type="ORF">EQM06_12395</name>
</gene>
<feature type="coiled-coil region" evidence="1">
    <location>
        <begin position="88"/>
        <end position="115"/>
    </location>
</feature>
<dbReference type="Gene3D" id="1.10.287.470">
    <property type="entry name" value="Helix hairpin bin"/>
    <property type="match status" value="1"/>
</dbReference>
<keyword evidence="5" id="KW-1185">Reference proteome</keyword>